<keyword evidence="1" id="KW-0812">Transmembrane</keyword>
<dbReference type="Proteomes" id="UP000887565">
    <property type="component" value="Unplaced"/>
</dbReference>
<organism evidence="2 3">
    <name type="scientific">Romanomermis culicivorax</name>
    <name type="common">Nematode worm</name>
    <dbReference type="NCBI Taxonomy" id="13658"/>
    <lineage>
        <taxon>Eukaryota</taxon>
        <taxon>Metazoa</taxon>
        <taxon>Ecdysozoa</taxon>
        <taxon>Nematoda</taxon>
        <taxon>Enoplea</taxon>
        <taxon>Dorylaimia</taxon>
        <taxon>Mermithida</taxon>
        <taxon>Mermithoidea</taxon>
        <taxon>Mermithidae</taxon>
        <taxon>Romanomermis</taxon>
    </lineage>
</organism>
<keyword evidence="1" id="KW-1133">Transmembrane helix</keyword>
<name>A0A915KK42_ROMCU</name>
<proteinExistence type="predicted"/>
<evidence type="ECO:0000313" key="3">
    <source>
        <dbReference type="WBParaSite" id="nRc.2.0.1.t38797-RA"/>
    </source>
</evidence>
<sequence length="122" mass="14454">MFNVITCISLYYPASIGLTFYQQWFIRKFHFPLFVVFCHFIIKYLLSCVVRLFNIRCRHHDNVRLRWGDILTKVAPTGIAAAADIGLSNWSYRYVTISLPKKCIRDANGQENSHFYYFLFKN</sequence>
<reference evidence="3" key="1">
    <citation type="submission" date="2022-11" db="UniProtKB">
        <authorList>
            <consortium name="WormBaseParasite"/>
        </authorList>
    </citation>
    <scope>IDENTIFICATION</scope>
</reference>
<keyword evidence="1" id="KW-0472">Membrane</keyword>
<dbReference type="OMA" id="CEHTERV"/>
<keyword evidence="2" id="KW-1185">Reference proteome</keyword>
<evidence type="ECO:0000256" key="1">
    <source>
        <dbReference type="SAM" id="Phobius"/>
    </source>
</evidence>
<dbReference type="AlphaFoldDB" id="A0A915KK42"/>
<protein>
    <submittedName>
        <fullName evidence="3">Uncharacterized protein</fullName>
    </submittedName>
</protein>
<feature type="transmembrane region" description="Helical" evidence="1">
    <location>
        <begin position="29"/>
        <end position="53"/>
    </location>
</feature>
<accession>A0A915KK42</accession>
<dbReference type="WBParaSite" id="nRc.2.0.1.t38797-RA">
    <property type="protein sequence ID" value="nRc.2.0.1.t38797-RA"/>
    <property type="gene ID" value="nRc.2.0.1.g38797"/>
</dbReference>
<evidence type="ECO:0000313" key="2">
    <source>
        <dbReference type="Proteomes" id="UP000887565"/>
    </source>
</evidence>